<comment type="caution">
    <text evidence="3">The sequence shown here is derived from an EMBL/GenBank/DDBJ whole genome shotgun (WGS) entry which is preliminary data.</text>
</comment>
<gene>
    <name evidence="3" type="ORF">RhiirC2_700787</name>
</gene>
<feature type="region of interest" description="Disordered" evidence="1">
    <location>
        <begin position="199"/>
        <end position="231"/>
    </location>
</feature>
<dbReference type="Proteomes" id="UP000233469">
    <property type="component" value="Unassembled WGS sequence"/>
</dbReference>
<evidence type="ECO:0000313" key="3">
    <source>
        <dbReference type="EMBL" id="PKK65031.1"/>
    </source>
</evidence>
<dbReference type="PROSITE" id="PS50011">
    <property type="entry name" value="PROTEIN_KINASE_DOM"/>
    <property type="match status" value="1"/>
</dbReference>
<dbReference type="InterPro" id="IPR000719">
    <property type="entry name" value="Prot_kinase_dom"/>
</dbReference>
<dbReference type="InterPro" id="IPR011009">
    <property type="entry name" value="Kinase-like_dom_sf"/>
</dbReference>
<sequence>MQYADGGDLRKYLQSNFITLTWDDKFKLAYQIAEGIKYLHGENILHRDLHSKNIVIHEGEAKIIDLGIAKSTETETNLHTGVFGMIAYIDPKILENCSYNYDEKSDIYSLGVLMWELSSGHPPFINEKNEYIIRTHLINGTREDSIFGTPDKYLKLYKSCWSKNPKERPFINEVFIELEKMMCIQDDIDNNNNNNDDILNITDSKSKQNDKSENNKSDTYCIETEPLNSNV</sequence>
<proteinExistence type="predicted"/>
<accession>A0A2N1MTR6</accession>
<feature type="domain" description="Protein kinase" evidence="2">
    <location>
        <begin position="1"/>
        <end position="182"/>
    </location>
</feature>
<dbReference type="VEuPathDB" id="FungiDB:RhiirFUN_011190"/>
<dbReference type="GO" id="GO:0004674">
    <property type="term" value="F:protein serine/threonine kinase activity"/>
    <property type="evidence" value="ECO:0007669"/>
    <property type="project" value="TreeGrafter"/>
</dbReference>
<organism evidence="3 4">
    <name type="scientific">Rhizophagus irregularis</name>
    <dbReference type="NCBI Taxonomy" id="588596"/>
    <lineage>
        <taxon>Eukaryota</taxon>
        <taxon>Fungi</taxon>
        <taxon>Fungi incertae sedis</taxon>
        <taxon>Mucoromycota</taxon>
        <taxon>Glomeromycotina</taxon>
        <taxon>Glomeromycetes</taxon>
        <taxon>Glomerales</taxon>
        <taxon>Glomeraceae</taxon>
        <taxon>Rhizophagus</taxon>
    </lineage>
</organism>
<evidence type="ECO:0000256" key="1">
    <source>
        <dbReference type="SAM" id="MobiDB-lite"/>
    </source>
</evidence>
<dbReference type="AlphaFoldDB" id="A0A2N1MTR6"/>
<dbReference type="PRINTS" id="PR00109">
    <property type="entry name" value="TYRKINASE"/>
</dbReference>
<reference evidence="3 4" key="1">
    <citation type="submission" date="2016-04" db="EMBL/GenBank/DDBJ databases">
        <title>Genome analyses suggest a sexual origin of heterokaryosis in a supposedly ancient asexual fungus.</title>
        <authorList>
            <person name="Ropars J."/>
            <person name="Sedzielewska K."/>
            <person name="Noel J."/>
            <person name="Charron P."/>
            <person name="Farinelli L."/>
            <person name="Marton T."/>
            <person name="Kruger M."/>
            <person name="Pelin A."/>
            <person name="Brachmann A."/>
            <person name="Corradi N."/>
        </authorList>
    </citation>
    <scope>NUCLEOTIDE SEQUENCE [LARGE SCALE GENOMIC DNA]</scope>
    <source>
        <strain evidence="3 4">C2</strain>
    </source>
</reference>
<dbReference type="InterPro" id="IPR051681">
    <property type="entry name" value="Ser/Thr_Kinases-Pseudokinases"/>
</dbReference>
<dbReference type="EMBL" id="LLXL01001337">
    <property type="protein sequence ID" value="PKK65031.1"/>
    <property type="molecule type" value="Genomic_DNA"/>
</dbReference>
<keyword evidence="3" id="KW-0808">Transferase</keyword>
<dbReference type="VEuPathDB" id="FungiDB:FUN_014174"/>
<dbReference type="VEuPathDB" id="FungiDB:RhiirA1_470055"/>
<feature type="compositionally biased region" description="Basic and acidic residues" evidence="1">
    <location>
        <begin position="204"/>
        <end position="216"/>
    </location>
</feature>
<name>A0A2N1MTR6_9GLOM</name>
<dbReference type="SUPFAM" id="SSF56112">
    <property type="entry name" value="Protein kinase-like (PK-like)"/>
    <property type="match status" value="1"/>
</dbReference>
<dbReference type="PANTHER" id="PTHR44329">
    <property type="entry name" value="SERINE/THREONINE-PROTEIN KINASE TNNI3K-RELATED"/>
    <property type="match status" value="1"/>
</dbReference>
<dbReference type="InterPro" id="IPR001245">
    <property type="entry name" value="Ser-Thr/Tyr_kinase_cat_dom"/>
</dbReference>
<protein>
    <submittedName>
        <fullName evidence="3">Kinase-like protein</fullName>
    </submittedName>
</protein>
<keyword evidence="3" id="KW-0418">Kinase</keyword>
<dbReference type="GO" id="GO:0005524">
    <property type="term" value="F:ATP binding"/>
    <property type="evidence" value="ECO:0007669"/>
    <property type="project" value="InterPro"/>
</dbReference>
<dbReference type="Gene3D" id="1.10.510.10">
    <property type="entry name" value="Transferase(Phosphotransferase) domain 1"/>
    <property type="match status" value="1"/>
</dbReference>
<evidence type="ECO:0000313" key="4">
    <source>
        <dbReference type="Proteomes" id="UP000233469"/>
    </source>
</evidence>
<reference evidence="3 4" key="2">
    <citation type="submission" date="2017-10" db="EMBL/GenBank/DDBJ databases">
        <title>Extensive intraspecific genome diversity in a model arbuscular mycorrhizal fungus.</title>
        <authorList>
            <person name="Chen E.C.H."/>
            <person name="Morin E."/>
            <person name="Baudet D."/>
            <person name="Noel J."/>
            <person name="Ndikumana S."/>
            <person name="Charron P."/>
            <person name="St-Onge C."/>
            <person name="Giorgi J."/>
            <person name="Grigoriev I.V."/>
            <person name="Roux C."/>
            <person name="Martin F.M."/>
            <person name="Corradi N."/>
        </authorList>
    </citation>
    <scope>NUCLEOTIDE SEQUENCE [LARGE SCALE GENOMIC DNA]</scope>
    <source>
        <strain evidence="3 4">C2</strain>
    </source>
</reference>
<evidence type="ECO:0000259" key="2">
    <source>
        <dbReference type="PROSITE" id="PS50011"/>
    </source>
</evidence>
<dbReference type="Pfam" id="PF07714">
    <property type="entry name" value="PK_Tyr_Ser-Thr"/>
    <property type="match status" value="1"/>
</dbReference>